<evidence type="ECO:0000313" key="3">
    <source>
        <dbReference type="Proteomes" id="UP000245133"/>
    </source>
</evidence>
<dbReference type="EMBL" id="BFBB01000005">
    <property type="protein sequence ID" value="GBF50457.1"/>
    <property type="molecule type" value="Genomic_DNA"/>
</dbReference>
<feature type="domain" description="Lcl C-terminal" evidence="1">
    <location>
        <begin position="301"/>
        <end position="422"/>
    </location>
</feature>
<organism evidence="2 3">
    <name type="scientific">Leptospira ryugenii</name>
    <dbReference type="NCBI Taxonomy" id="1917863"/>
    <lineage>
        <taxon>Bacteria</taxon>
        <taxon>Pseudomonadati</taxon>
        <taxon>Spirochaetota</taxon>
        <taxon>Spirochaetia</taxon>
        <taxon>Leptospirales</taxon>
        <taxon>Leptospiraceae</taxon>
        <taxon>Leptospira</taxon>
    </lineage>
</organism>
<dbReference type="AlphaFoldDB" id="A0A2P2E0P2"/>
<proteinExistence type="predicted"/>
<protein>
    <recommendedName>
        <fullName evidence="1">Lcl C-terminal domain-containing protein</fullName>
    </recommendedName>
</protein>
<reference evidence="2 3" key="1">
    <citation type="submission" date="2018-02" db="EMBL/GenBank/DDBJ databases">
        <title>Novel Leptospira species isolated from soil and water in Japan.</title>
        <authorList>
            <person name="Nakao R."/>
            <person name="Masuzawa T."/>
        </authorList>
    </citation>
    <scope>NUCLEOTIDE SEQUENCE [LARGE SCALE GENOMIC DNA]</scope>
    <source>
        <strain evidence="2 3">YH101</strain>
    </source>
</reference>
<feature type="domain" description="Lcl C-terminal" evidence="1">
    <location>
        <begin position="155"/>
        <end position="256"/>
    </location>
</feature>
<evidence type="ECO:0000313" key="2">
    <source>
        <dbReference type="EMBL" id="GBF50457.1"/>
    </source>
</evidence>
<dbReference type="PANTHER" id="PTHR35812:SF1">
    <property type="entry name" value="LIPOPROTEIN"/>
    <property type="match status" value="1"/>
</dbReference>
<accession>A0A2P2E0P2</accession>
<sequence>MTAPTLTSFSFKGSLNNLNQDYVGTISESIISIRFPYGKANQMIPSIVSDSVSIKIGDLTFKDQETVIDFSKNQTVVLTSASGIQKTYTITPYFLTPVADTGQTKCYVNDATAAVCSAVTATMANQDGELQNFPNAKNVQLSTTTTNYPNDPINIDTLKGIVWKTCHQGLTGNSCTGGTFTQYTYANAVTQCDNLNSVNSGQGYAGLKQWRLPTAQELNQLMEHNTAGTTLHWNTTYFPNTPSTAGANMNRWTSSLLLPAANSSLALNEFLTVQLLSGTNPVHCVNGVSPPSFDLKDNGDGTVTDNRTLLVWQKCSAGQTNDANCTGSLSTDSWSGAHQYCKNLTLGSRSWRLPNLNEWLSLLDMSKSTYYDTVLFPNMSSGTFHSSSTLTSNEYYNHLLVLSIPNTQGISGKPNNYNIKCVSGP</sequence>
<dbReference type="InterPro" id="IPR011460">
    <property type="entry name" value="Lcl_C"/>
</dbReference>
<dbReference type="PANTHER" id="PTHR35812">
    <property type="entry name" value="LIPOPROTEIN"/>
    <property type="match status" value="1"/>
</dbReference>
<name>A0A2P2E0P2_9LEPT</name>
<dbReference type="Proteomes" id="UP000245133">
    <property type="component" value="Unassembled WGS sequence"/>
</dbReference>
<gene>
    <name evidence="2" type="ORF">LPTSP4_19820</name>
</gene>
<dbReference type="Pfam" id="PF07603">
    <property type="entry name" value="Lcl_C"/>
    <property type="match status" value="2"/>
</dbReference>
<comment type="caution">
    <text evidence="2">The sequence shown here is derived from an EMBL/GenBank/DDBJ whole genome shotgun (WGS) entry which is preliminary data.</text>
</comment>
<keyword evidence="3" id="KW-1185">Reference proteome</keyword>
<evidence type="ECO:0000259" key="1">
    <source>
        <dbReference type="Pfam" id="PF07603"/>
    </source>
</evidence>